<name>A0A5P6VUC6_PSEXY</name>
<dbReference type="NCBIfam" id="NF033537">
    <property type="entry name" value="lasso_biosyn_B2"/>
    <property type="match status" value="1"/>
</dbReference>
<evidence type="ECO:0000313" key="2">
    <source>
        <dbReference type="EMBL" id="QFJ56050.1"/>
    </source>
</evidence>
<reference evidence="3" key="1">
    <citation type="submission" date="2019-08" db="EMBL/GenBank/DDBJ databases">
        <title>Complete Genome Sequence of the Polysaccharide-Degrading Rumen Bacterium Pseudobutyrivibrio xylanivorans MA3014.</title>
        <authorList>
            <person name="Palevich N."/>
            <person name="Maclean P.H."/>
            <person name="Kelly W.J."/>
            <person name="Leahy S.C."/>
            <person name="Rakonjac J."/>
            <person name="Attwood G.T."/>
        </authorList>
    </citation>
    <scope>NUCLEOTIDE SEQUENCE [LARGE SCALE GENOMIC DNA]</scope>
    <source>
        <strain evidence="3">MA3014</strain>
    </source>
</reference>
<sequence>MNVVNFFKINPNKKMTLAIYGLTAFYRAQMLLIPSKKLEQHWGDKGVESPEEDTREHYWYAYCVSCEVNRIADKTPWESKCLVRALTARFLLHRKSILTTMYLGVGKDEQGSMIAHAWLRCGDKYVTGGDGSSYATVAKFCM</sequence>
<evidence type="ECO:0000259" key="1">
    <source>
        <dbReference type="Pfam" id="PF13471"/>
    </source>
</evidence>
<dbReference type="RefSeq" id="WP_151625395.1">
    <property type="nucleotide sequence ID" value="NZ_CP043028.1"/>
</dbReference>
<gene>
    <name evidence="2" type="ORF">FXF36_14745</name>
</gene>
<dbReference type="InterPro" id="IPR032708">
    <property type="entry name" value="McjB_C"/>
</dbReference>
<accession>A0A5P6VUC6</accession>
<dbReference type="OrthoDB" id="9812122at2"/>
<feature type="domain" description="Microcin J25-processing protein McjB C-terminal" evidence="1">
    <location>
        <begin position="49"/>
        <end position="133"/>
    </location>
</feature>
<protein>
    <submittedName>
        <fullName evidence="2">Lasso peptide biosynthesis B2 protein</fullName>
    </submittedName>
</protein>
<dbReference type="AlphaFoldDB" id="A0A5P6VUC6"/>
<dbReference type="InterPro" id="IPR053521">
    <property type="entry name" value="McjB-like"/>
</dbReference>
<proteinExistence type="predicted"/>
<dbReference type="Proteomes" id="UP000327030">
    <property type="component" value="Chromosome 1"/>
</dbReference>
<evidence type="ECO:0000313" key="3">
    <source>
        <dbReference type="Proteomes" id="UP000327030"/>
    </source>
</evidence>
<dbReference type="KEGG" id="pxv:FXF36_14745"/>
<dbReference type="Pfam" id="PF13471">
    <property type="entry name" value="Transglut_core3"/>
    <property type="match status" value="1"/>
</dbReference>
<dbReference type="EMBL" id="CP043028">
    <property type="protein sequence ID" value="QFJ56050.1"/>
    <property type="molecule type" value="Genomic_DNA"/>
</dbReference>
<organism evidence="2 3">
    <name type="scientific">Pseudobutyrivibrio xylanivorans</name>
    <dbReference type="NCBI Taxonomy" id="185007"/>
    <lineage>
        <taxon>Bacteria</taxon>
        <taxon>Bacillati</taxon>
        <taxon>Bacillota</taxon>
        <taxon>Clostridia</taxon>
        <taxon>Lachnospirales</taxon>
        <taxon>Lachnospiraceae</taxon>
        <taxon>Pseudobutyrivibrio</taxon>
    </lineage>
</organism>